<evidence type="ECO:0000256" key="7">
    <source>
        <dbReference type="RuleBase" id="RU003887"/>
    </source>
</evidence>
<evidence type="ECO:0000313" key="10">
    <source>
        <dbReference type="EMBL" id="CAB3776442.1"/>
    </source>
</evidence>
<keyword evidence="2 6" id="KW-0694">RNA-binding</keyword>
<reference evidence="10 11" key="1">
    <citation type="submission" date="2020-04" db="EMBL/GenBank/DDBJ databases">
        <authorList>
            <person name="De Canck E."/>
        </authorList>
    </citation>
    <scope>NUCLEOTIDE SEQUENCE [LARGE SCALE GENOMIC DNA]</scope>
    <source>
        <strain evidence="10 11">LMG 28138</strain>
    </source>
</reference>
<dbReference type="Gene3D" id="3.30.70.580">
    <property type="entry name" value="Pseudouridine synthase I, catalytic domain, N-terminal subdomain"/>
    <property type="match status" value="1"/>
</dbReference>
<dbReference type="GO" id="GO:0003723">
    <property type="term" value="F:RNA binding"/>
    <property type="evidence" value="ECO:0007669"/>
    <property type="project" value="UniProtKB-KW"/>
</dbReference>
<dbReference type="PROSITE" id="PS50889">
    <property type="entry name" value="S4"/>
    <property type="match status" value="1"/>
</dbReference>
<evidence type="ECO:0000256" key="4">
    <source>
        <dbReference type="ARBA" id="ARBA00036749"/>
    </source>
</evidence>
<dbReference type="PANTHER" id="PTHR47683">
    <property type="entry name" value="PSEUDOURIDINE SYNTHASE FAMILY PROTEIN-RELATED"/>
    <property type="match status" value="1"/>
</dbReference>
<dbReference type="InterPro" id="IPR002942">
    <property type="entry name" value="S4_RNA-bd"/>
</dbReference>
<dbReference type="InterPro" id="IPR020094">
    <property type="entry name" value="TruA/RsuA/RluB/E/F_N"/>
</dbReference>
<dbReference type="InterPro" id="IPR036986">
    <property type="entry name" value="S4_RNA-bd_sf"/>
</dbReference>
<dbReference type="InterPro" id="IPR042092">
    <property type="entry name" value="PsdUridine_s_RsuA/RluB/E/F_cat"/>
</dbReference>
<dbReference type="InterPro" id="IPR006145">
    <property type="entry name" value="PsdUridine_synth_RsuA/RluA"/>
</dbReference>
<dbReference type="GO" id="GO:0160136">
    <property type="term" value="F:16S rRNA pseudouridine(516) synthase activity"/>
    <property type="evidence" value="ECO:0007669"/>
    <property type="project" value="UniProtKB-EC"/>
</dbReference>
<comment type="function">
    <text evidence="5">Responsible for synthesis of pseudouridine from uracil-516 in 16S ribosomal RNA.</text>
</comment>
<gene>
    <name evidence="10" type="ORF">LMG28138_00152</name>
</gene>
<evidence type="ECO:0000313" key="11">
    <source>
        <dbReference type="Proteomes" id="UP000494115"/>
    </source>
</evidence>
<name>A0A6S7ASH1_9BURK</name>
<dbReference type="CDD" id="cd00165">
    <property type="entry name" value="S4"/>
    <property type="match status" value="1"/>
</dbReference>
<dbReference type="InterPro" id="IPR020103">
    <property type="entry name" value="PsdUridine_synth_cat_dom_sf"/>
</dbReference>
<dbReference type="EMBL" id="CADIKM010000001">
    <property type="protein sequence ID" value="CAB3776442.1"/>
    <property type="molecule type" value="Genomic_DNA"/>
</dbReference>
<evidence type="ECO:0000256" key="1">
    <source>
        <dbReference type="ARBA" id="ARBA00008348"/>
    </source>
</evidence>
<dbReference type="InterPro" id="IPR000748">
    <property type="entry name" value="PsdUridine_synth_RsuA/RluB/E/F"/>
</dbReference>
<dbReference type="GO" id="GO:0000455">
    <property type="term" value="P:enzyme-directed rRNA pseudouridine synthesis"/>
    <property type="evidence" value="ECO:0007669"/>
    <property type="project" value="UniProtKB-ARBA"/>
</dbReference>
<keyword evidence="3 7" id="KW-0413">Isomerase</keyword>
<proteinExistence type="inferred from homology"/>
<dbReference type="Pfam" id="PF00849">
    <property type="entry name" value="PseudoU_synth_2"/>
    <property type="match status" value="1"/>
</dbReference>
<dbReference type="EC" id="5.4.99.-" evidence="7"/>
<dbReference type="PROSITE" id="PS01149">
    <property type="entry name" value="PSI_RSU"/>
    <property type="match status" value="1"/>
</dbReference>
<dbReference type="CDD" id="cd02553">
    <property type="entry name" value="PseudoU_synth_RsuA"/>
    <property type="match status" value="1"/>
</dbReference>
<protein>
    <recommendedName>
        <fullName evidence="7">Pseudouridine synthase</fullName>
        <ecNumber evidence="7">5.4.99.-</ecNumber>
    </recommendedName>
</protein>
<evidence type="ECO:0000256" key="3">
    <source>
        <dbReference type="ARBA" id="ARBA00023235"/>
    </source>
</evidence>
<dbReference type="PANTHER" id="PTHR47683:SF4">
    <property type="entry name" value="PSEUDOURIDINE SYNTHASE"/>
    <property type="match status" value="1"/>
</dbReference>
<evidence type="ECO:0000256" key="2">
    <source>
        <dbReference type="ARBA" id="ARBA00022884"/>
    </source>
</evidence>
<dbReference type="AlphaFoldDB" id="A0A6S7ASH1"/>
<dbReference type="Gene3D" id="3.10.290.10">
    <property type="entry name" value="RNA-binding S4 domain"/>
    <property type="match status" value="1"/>
</dbReference>
<accession>A0A6S7ASH1</accession>
<dbReference type="InterPro" id="IPR018496">
    <property type="entry name" value="PsdUridine_synth_RsuA/RluB_CS"/>
</dbReference>
<dbReference type="SUPFAM" id="SSF55174">
    <property type="entry name" value="Alpha-L RNA-binding motif"/>
    <property type="match status" value="1"/>
</dbReference>
<keyword evidence="11" id="KW-1185">Reference proteome</keyword>
<dbReference type="SUPFAM" id="SSF55120">
    <property type="entry name" value="Pseudouridine synthase"/>
    <property type="match status" value="1"/>
</dbReference>
<feature type="domain" description="RNA-binding S4" evidence="9">
    <location>
        <begin position="12"/>
        <end position="48"/>
    </location>
</feature>
<dbReference type="NCBIfam" id="TIGR00093">
    <property type="entry name" value="pseudouridine synthase"/>
    <property type="match status" value="1"/>
</dbReference>
<sequence>MLKSPPMIFERLLHSQGFGSRRQCRALIESGAVAVGEAVLDDPDAELDPRGLSFTVDSVRWDYREHAYLMLHKPAGFECSRDPQHHASVFALLPRPLVERNVQCVGRLDQDTTGLLLLSDDGAFVHQNTSPKRKVPKRYRVSTARPIEDAQLDALRAGVLLRDESQPLAAWAAERENATTLLLTIQEGKYHQVKRMVAAAGNHVEALHRDAIGNLTLPASLGPGQWQWLDEADFAALRTPMSHPDHRP</sequence>
<feature type="domain" description="Pseudouridine synthase RsuA/RluA-like" evidence="8">
    <location>
        <begin position="68"/>
        <end position="199"/>
    </location>
</feature>
<dbReference type="Proteomes" id="UP000494115">
    <property type="component" value="Unassembled WGS sequence"/>
</dbReference>
<evidence type="ECO:0000256" key="5">
    <source>
        <dbReference type="ARBA" id="ARBA00037590"/>
    </source>
</evidence>
<comment type="catalytic activity">
    <reaction evidence="4">
        <text>uridine(516) in 16S rRNA = pseudouridine(516) in 16S rRNA</text>
        <dbReference type="Rhea" id="RHEA:38867"/>
        <dbReference type="Rhea" id="RHEA-COMP:10089"/>
        <dbReference type="Rhea" id="RHEA-COMP:10090"/>
        <dbReference type="ChEBI" id="CHEBI:65314"/>
        <dbReference type="ChEBI" id="CHEBI:65315"/>
        <dbReference type="EC" id="5.4.99.19"/>
    </reaction>
</comment>
<evidence type="ECO:0000259" key="8">
    <source>
        <dbReference type="Pfam" id="PF00849"/>
    </source>
</evidence>
<organism evidence="10 11">
    <name type="scientific">Pararobbsia alpina</name>
    <dbReference type="NCBI Taxonomy" id="621374"/>
    <lineage>
        <taxon>Bacteria</taxon>
        <taxon>Pseudomonadati</taxon>
        <taxon>Pseudomonadota</taxon>
        <taxon>Betaproteobacteria</taxon>
        <taxon>Burkholderiales</taxon>
        <taxon>Burkholderiaceae</taxon>
        <taxon>Pararobbsia</taxon>
    </lineage>
</organism>
<dbReference type="InterPro" id="IPR050343">
    <property type="entry name" value="RsuA_PseudoU_synthase"/>
</dbReference>
<dbReference type="Pfam" id="PF01479">
    <property type="entry name" value="S4"/>
    <property type="match status" value="1"/>
</dbReference>
<dbReference type="Gene3D" id="3.30.70.1560">
    <property type="entry name" value="Alpha-L RNA-binding motif"/>
    <property type="match status" value="1"/>
</dbReference>
<evidence type="ECO:0000256" key="6">
    <source>
        <dbReference type="PROSITE-ProRule" id="PRU00182"/>
    </source>
</evidence>
<evidence type="ECO:0000259" key="9">
    <source>
        <dbReference type="Pfam" id="PF01479"/>
    </source>
</evidence>
<comment type="similarity">
    <text evidence="1 7">Belongs to the pseudouridine synthase RsuA family.</text>
</comment>